<dbReference type="STRING" id="1121301.SAMN02745912_01638"/>
<dbReference type="RefSeq" id="WP_073148783.1">
    <property type="nucleotide sequence ID" value="NZ_FRAG01000016.1"/>
</dbReference>
<dbReference type="Pfam" id="PF06124">
    <property type="entry name" value="DUF960"/>
    <property type="match status" value="1"/>
</dbReference>
<dbReference type="InterPro" id="IPR009303">
    <property type="entry name" value="DUF960"/>
</dbReference>
<dbReference type="Proteomes" id="UP000184465">
    <property type="component" value="Unassembled WGS sequence"/>
</dbReference>
<evidence type="ECO:0000313" key="2">
    <source>
        <dbReference type="Proteomes" id="UP000184465"/>
    </source>
</evidence>
<organism evidence="1 2">
    <name type="scientific">Paramaledivibacter caminithermalis (strain DSM 15212 / CIP 107654 / DViRD3)</name>
    <name type="common">Clostridium caminithermale</name>
    <dbReference type="NCBI Taxonomy" id="1121301"/>
    <lineage>
        <taxon>Bacteria</taxon>
        <taxon>Bacillati</taxon>
        <taxon>Bacillota</taxon>
        <taxon>Clostridia</taxon>
        <taxon>Peptostreptococcales</taxon>
        <taxon>Caminicellaceae</taxon>
        <taxon>Paramaledivibacter</taxon>
    </lineage>
</organism>
<protein>
    <submittedName>
        <fullName evidence="1">Uncharacterized protein</fullName>
    </submittedName>
</protein>
<evidence type="ECO:0000313" key="1">
    <source>
        <dbReference type="EMBL" id="SHJ92785.1"/>
    </source>
</evidence>
<reference evidence="2" key="1">
    <citation type="submission" date="2016-11" db="EMBL/GenBank/DDBJ databases">
        <authorList>
            <person name="Varghese N."/>
            <person name="Submissions S."/>
        </authorList>
    </citation>
    <scope>NUCLEOTIDE SEQUENCE [LARGE SCALE GENOMIC DNA]</scope>
    <source>
        <strain evidence="2">DSM 15212 / CIP 107654 / DViRD3</strain>
    </source>
</reference>
<name>A0A1M6NAS3_PARC5</name>
<dbReference type="OrthoDB" id="1756859at2"/>
<gene>
    <name evidence="1" type="ORF">SAMN02745912_01638</name>
</gene>
<keyword evidence="2" id="KW-1185">Reference proteome</keyword>
<dbReference type="EMBL" id="FRAG01000016">
    <property type="protein sequence ID" value="SHJ92785.1"/>
    <property type="molecule type" value="Genomic_DNA"/>
</dbReference>
<sequence>MFEGRKYMTRGIKEEIPLDIQIIIWGMIEDLRKKEDFEIDYLQVFELKPTEIDGLEFQRITHKQEVEPYSNTGTFIVRKPVSAKIFVISSIDENGKEYSTMMLCYEY</sequence>
<proteinExistence type="predicted"/>
<dbReference type="Gene3D" id="3.10.450.150">
    <property type="entry name" value="enterococcus faecalis protein"/>
    <property type="match status" value="1"/>
</dbReference>
<accession>A0A1M6NAS3</accession>
<dbReference type="AlphaFoldDB" id="A0A1M6NAS3"/>